<dbReference type="Proteomes" id="UP000887159">
    <property type="component" value="Unassembled WGS sequence"/>
</dbReference>
<sequence>MESISFSWRSFPSSTNDSEGTLATHSIAELVRFQPVWSFALIGQLYEEQGEKLRIQNRRRTADAFAGSLRSIEMTAWSPLAKSDRTNYFSEKSFDVSCVDPTKSFQ</sequence>
<name>A0A8X6R2Z5_TRICX</name>
<dbReference type="EMBL" id="BMAU01021034">
    <property type="protein sequence ID" value="GFX87443.1"/>
    <property type="molecule type" value="Genomic_DNA"/>
</dbReference>
<keyword evidence="2" id="KW-1185">Reference proteome</keyword>
<reference evidence="1" key="1">
    <citation type="submission" date="2020-08" db="EMBL/GenBank/DDBJ databases">
        <title>Multicomponent nature underlies the extraordinary mechanical properties of spider dragline silk.</title>
        <authorList>
            <person name="Kono N."/>
            <person name="Nakamura H."/>
            <person name="Mori M."/>
            <person name="Yoshida Y."/>
            <person name="Ohtoshi R."/>
            <person name="Malay A.D."/>
            <person name="Moran D.A.P."/>
            <person name="Tomita M."/>
            <person name="Numata K."/>
            <person name="Arakawa K."/>
        </authorList>
    </citation>
    <scope>NUCLEOTIDE SEQUENCE</scope>
</reference>
<organism evidence="1 2">
    <name type="scientific">Trichonephila clavipes</name>
    <name type="common">Golden silk orbweaver</name>
    <name type="synonym">Nephila clavipes</name>
    <dbReference type="NCBI Taxonomy" id="2585209"/>
    <lineage>
        <taxon>Eukaryota</taxon>
        <taxon>Metazoa</taxon>
        <taxon>Ecdysozoa</taxon>
        <taxon>Arthropoda</taxon>
        <taxon>Chelicerata</taxon>
        <taxon>Arachnida</taxon>
        <taxon>Araneae</taxon>
        <taxon>Araneomorphae</taxon>
        <taxon>Entelegynae</taxon>
        <taxon>Araneoidea</taxon>
        <taxon>Nephilidae</taxon>
        <taxon>Trichonephila</taxon>
    </lineage>
</organism>
<protein>
    <submittedName>
        <fullName evidence="1">Uncharacterized protein</fullName>
    </submittedName>
</protein>
<gene>
    <name evidence="1" type="ORF">TNCV_5042081</name>
</gene>
<evidence type="ECO:0000313" key="2">
    <source>
        <dbReference type="Proteomes" id="UP000887159"/>
    </source>
</evidence>
<evidence type="ECO:0000313" key="1">
    <source>
        <dbReference type="EMBL" id="GFX87443.1"/>
    </source>
</evidence>
<comment type="caution">
    <text evidence="1">The sequence shown here is derived from an EMBL/GenBank/DDBJ whole genome shotgun (WGS) entry which is preliminary data.</text>
</comment>
<accession>A0A8X6R2Z5</accession>
<proteinExistence type="predicted"/>
<dbReference type="AlphaFoldDB" id="A0A8X6R2Z5"/>